<keyword evidence="2" id="KW-1185">Reference proteome</keyword>
<evidence type="ECO:0000313" key="2">
    <source>
        <dbReference type="Proteomes" id="UP000037660"/>
    </source>
</evidence>
<dbReference type="AlphaFoldDB" id="A0A0K8P5B0"/>
<name>A0A0K8P5B0_PISS1</name>
<comment type="caution">
    <text evidence="1">The sequence shown here is derived from an EMBL/GenBank/DDBJ whole genome shotgun (WGS) entry which is preliminary data.</text>
</comment>
<dbReference type="EMBL" id="BBYR01000054">
    <property type="protein sequence ID" value="GAP37689.1"/>
    <property type="molecule type" value="Genomic_DNA"/>
</dbReference>
<evidence type="ECO:0008006" key="3">
    <source>
        <dbReference type="Google" id="ProtNLM"/>
    </source>
</evidence>
<reference evidence="1 2" key="2">
    <citation type="journal article" date="2016" name="Science">
        <title>A bacterium that degrades and assimilates poly(ethylene terephthalate).</title>
        <authorList>
            <person name="Yoshida S."/>
            <person name="Hiraga K."/>
            <person name="Takehana T."/>
            <person name="Taniguchi I."/>
            <person name="Yamaji H."/>
            <person name="Maeda Y."/>
            <person name="Toyohara K."/>
            <person name="Miyamoto K."/>
            <person name="Kimura Y."/>
            <person name="Oda K."/>
        </authorList>
    </citation>
    <scope>NUCLEOTIDE SEQUENCE [LARGE SCALE GENOMIC DNA]</scope>
    <source>
        <strain evidence="2">NBRC 110686 / TISTR 2288 / 201-F6</strain>
    </source>
</reference>
<dbReference type="Gene3D" id="3.40.390.10">
    <property type="entry name" value="Collagenase (Catalytic Domain)"/>
    <property type="match status" value="1"/>
</dbReference>
<evidence type="ECO:0000313" key="1">
    <source>
        <dbReference type="EMBL" id="GAP37689.1"/>
    </source>
</evidence>
<dbReference type="Pfam" id="PF06167">
    <property type="entry name" value="Peptidase_M90"/>
    <property type="match status" value="1"/>
</dbReference>
<proteinExistence type="predicted"/>
<reference evidence="2" key="1">
    <citation type="submission" date="2015-07" db="EMBL/GenBank/DDBJ databases">
        <title>Discovery of a poly(ethylene terephthalate assimilation.</title>
        <authorList>
            <person name="Yoshida S."/>
            <person name="Hiraga K."/>
            <person name="Takehana T."/>
            <person name="Taniguchi I."/>
            <person name="Yamaji H."/>
            <person name="Maeda Y."/>
            <person name="Toyohara K."/>
            <person name="Miyamoto K."/>
            <person name="Kimura Y."/>
            <person name="Oda K."/>
        </authorList>
    </citation>
    <scope>NUCLEOTIDE SEQUENCE [LARGE SCALE GENOMIC DNA]</scope>
    <source>
        <strain evidence="2">NBRC 110686 / TISTR 2288 / 201-F6</strain>
    </source>
</reference>
<dbReference type="Proteomes" id="UP000037660">
    <property type="component" value="Unassembled WGS sequence"/>
</dbReference>
<dbReference type="GO" id="GO:0005829">
    <property type="term" value="C:cytosol"/>
    <property type="evidence" value="ECO:0007669"/>
    <property type="project" value="TreeGrafter"/>
</dbReference>
<accession>A0A0K8P5B0</accession>
<dbReference type="GO" id="GO:0004177">
    <property type="term" value="F:aminopeptidase activity"/>
    <property type="evidence" value="ECO:0007669"/>
    <property type="project" value="TreeGrafter"/>
</dbReference>
<dbReference type="GO" id="GO:0008237">
    <property type="term" value="F:metallopeptidase activity"/>
    <property type="evidence" value="ECO:0007669"/>
    <property type="project" value="InterPro"/>
</dbReference>
<dbReference type="CDD" id="cd20169">
    <property type="entry name" value="Peptidase_M90_mtfA"/>
    <property type="match status" value="1"/>
</dbReference>
<sequence>MILLPALALVSWWLSEPWRLRRRRARIVRTPFPPAWRAILRRRVPVYRRLPVVLQRRLRERVQLFLADKAFIGCDGQAVDDEQRVTIAAQACLLRLGQADGGRFPGLHQVLVYPGPFVVDRVAHGVGGVQQDQRRVLLGESWSQGQVILSWPDARDGAALPDDGHNVVLHEFAHQLDQENGAANGAPPLGSRQRHARWAGVMQAAYAALQARLAAGQPGVIDAYGATDPAEFFAVVTEAFFERPAALADEQPALYAVLSGYHGLDPRAW</sequence>
<dbReference type="InterPro" id="IPR010384">
    <property type="entry name" value="MtfA_fam"/>
</dbReference>
<dbReference type="InterPro" id="IPR042252">
    <property type="entry name" value="MtfA_N"/>
</dbReference>
<organism evidence="1 2">
    <name type="scientific">Piscinibacter sakaiensis</name>
    <name type="common">Ideonella sakaiensis</name>
    <dbReference type="NCBI Taxonomy" id="1547922"/>
    <lineage>
        <taxon>Bacteria</taxon>
        <taxon>Pseudomonadati</taxon>
        <taxon>Pseudomonadota</taxon>
        <taxon>Betaproteobacteria</taxon>
        <taxon>Burkholderiales</taxon>
        <taxon>Sphaerotilaceae</taxon>
        <taxon>Piscinibacter</taxon>
    </lineage>
</organism>
<gene>
    <name evidence="1" type="ORF">ISF6_3634</name>
</gene>
<dbReference type="Gene3D" id="1.10.472.150">
    <property type="entry name" value="Glucose-regulated metallo-peptidase M90, N-terminal domain"/>
    <property type="match status" value="1"/>
</dbReference>
<dbReference type="InterPro" id="IPR024079">
    <property type="entry name" value="MetalloPept_cat_dom_sf"/>
</dbReference>
<dbReference type="SUPFAM" id="SSF55486">
    <property type="entry name" value="Metalloproteases ('zincins'), catalytic domain"/>
    <property type="match status" value="1"/>
</dbReference>
<dbReference type="PANTHER" id="PTHR30164:SF2">
    <property type="entry name" value="PROTEIN MTFA"/>
    <property type="match status" value="1"/>
</dbReference>
<dbReference type="PANTHER" id="PTHR30164">
    <property type="entry name" value="MTFA PEPTIDASE"/>
    <property type="match status" value="1"/>
</dbReference>
<protein>
    <recommendedName>
        <fullName evidence="3">Inner membrane protein</fullName>
    </recommendedName>
</protein>